<dbReference type="InterPro" id="IPR037914">
    <property type="entry name" value="SpoVT-AbrB_sf"/>
</dbReference>
<organism evidence="2 3">
    <name type="scientific">Thermoactinomyces intermedius</name>
    <dbReference type="NCBI Taxonomy" id="2024"/>
    <lineage>
        <taxon>Bacteria</taxon>
        <taxon>Bacillati</taxon>
        <taxon>Bacillota</taxon>
        <taxon>Bacilli</taxon>
        <taxon>Bacillales</taxon>
        <taxon>Thermoactinomycetaceae</taxon>
        <taxon>Thermoactinomyces</taxon>
    </lineage>
</organism>
<dbReference type="InterPro" id="IPR007159">
    <property type="entry name" value="SpoVT-AbrB_dom"/>
</dbReference>
<name>A0A8I1AFU6_THEIN</name>
<dbReference type="SUPFAM" id="SSF89447">
    <property type="entry name" value="AbrB/MazE/MraZ-like"/>
    <property type="match status" value="1"/>
</dbReference>
<reference evidence="2 3" key="1">
    <citation type="submission" date="2020-12" db="EMBL/GenBank/DDBJ databases">
        <title>WGS of Thermoactinomyces spp.</title>
        <authorList>
            <person name="Cheng K."/>
        </authorList>
    </citation>
    <scope>NUCLEOTIDE SEQUENCE [LARGE SCALE GENOMIC DNA]</scope>
    <source>
        <strain evidence="3">CICC 10671\DSM 43846</strain>
    </source>
</reference>
<dbReference type="NCBIfam" id="TIGR01439">
    <property type="entry name" value="lp_hng_hel_AbrB"/>
    <property type="match status" value="1"/>
</dbReference>
<dbReference type="Proteomes" id="UP000633619">
    <property type="component" value="Unassembled WGS sequence"/>
</dbReference>
<dbReference type="AlphaFoldDB" id="A0A8I1AFU6"/>
<dbReference type="SMART" id="SM00966">
    <property type="entry name" value="SpoVT_AbrB"/>
    <property type="match status" value="1"/>
</dbReference>
<dbReference type="InterPro" id="IPR052975">
    <property type="entry name" value="Repressor-like_regulatory"/>
</dbReference>
<evidence type="ECO:0000259" key="1">
    <source>
        <dbReference type="SMART" id="SM00966"/>
    </source>
</evidence>
<dbReference type="Pfam" id="PF04014">
    <property type="entry name" value="MazE_antitoxin"/>
    <property type="match status" value="1"/>
</dbReference>
<dbReference type="GO" id="GO:0003677">
    <property type="term" value="F:DNA binding"/>
    <property type="evidence" value="ECO:0007669"/>
    <property type="project" value="UniProtKB-KW"/>
</dbReference>
<comment type="caution">
    <text evidence="2">The sequence shown here is derived from an EMBL/GenBank/DDBJ whole genome shotgun (WGS) entry which is preliminary data.</text>
</comment>
<dbReference type="RefSeq" id="WP_181731525.1">
    <property type="nucleotide sequence ID" value="NZ_JACEIR010000002.1"/>
</dbReference>
<evidence type="ECO:0000313" key="2">
    <source>
        <dbReference type="EMBL" id="MBH8595233.1"/>
    </source>
</evidence>
<dbReference type="PANTHER" id="PTHR34860:SF6">
    <property type="entry name" value="REPRESSOR-LIKE PROTEIN SSO7C3"/>
    <property type="match status" value="1"/>
</dbReference>
<evidence type="ECO:0000313" key="3">
    <source>
        <dbReference type="Proteomes" id="UP000633619"/>
    </source>
</evidence>
<accession>A0A8I1AFU6</accession>
<gene>
    <name evidence="2" type="ORF">I8U20_07805</name>
</gene>
<dbReference type="Gene3D" id="2.10.260.10">
    <property type="match status" value="1"/>
</dbReference>
<sequence>MNQKKKGPVGKYAGTAKVGTKGQIVIPKEIRDMFDIQPGETLLLFADVERGIAVMKSDAFKDVFETVPQWPKKDE</sequence>
<dbReference type="EMBL" id="JAECVW010000003">
    <property type="protein sequence ID" value="MBH8595233.1"/>
    <property type="molecule type" value="Genomic_DNA"/>
</dbReference>
<feature type="domain" description="SpoVT-AbrB" evidence="1">
    <location>
        <begin position="16"/>
        <end position="62"/>
    </location>
</feature>
<proteinExistence type="predicted"/>
<protein>
    <submittedName>
        <fullName evidence="2">AbrB/MazE/SpoVT family DNA-binding domain-containing protein</fullName>
    </submittedName>
</protein>
<dbReference type="PANTHER" id="PTHR34860">
    <property type="entry name" value="REPRESSOR-LIKE PROTEIN SSO7C3"/>
    <property type="match status" value="1"/>
</dbReference>
<keyword evidence="2" id="KW-0238">DNA-binding</keyword>
<keyword evidence="3" id="KW-1185">Reference proteome</keyword>